<sequence>MTHEAWLMLLGLDLDLWTQPLLEKAVSSFSPLMLWEEDYYHMTRALVEVRVLDLEEIPWFFVFTEGADFDSNGWTVQCEVLHTRMLGGAAQDEDIPPGDDDFNPMPFSIMGWAVWPGLAMDDNTIDDDFQQPPPPIAHAPVEIPNFPNLQNIPPLQVDEVPLEDLIAFDDL</sequence>
<dbReference type="AlphaFoldDB" id="A0A811NJ50"/>
<evidence type="ECO:0000256" key="1">
    <source>
        <dbReference type="SAM" id="SignalP"/>
    </source>
</evidence>
<dbReference type="Proteomes" id="UP000604825">
    <property type="component" value="Unassembled WGS sequence"/>
</dbReference>
<organism evidence="2 3">
    <name type="scientific">Miscanthus lutarioriparius</name>
    <dbReference type="NCBI Taxonomy" id="422564"/>
    <lineage>
        <taxon>Eukaryota</taxon>
        <taxon>Viridiplantae</taxon>
        <taxon>Streptophyta</taxon>
        <taxon>Embryophyta</taxon>
        <taxon>Tracheophyta</taxon>
        <taxon>Spermatophyta</taxon>
        <taxon>Magnoliopsida</taxon>
        <taxon>Liliopsida</taxon>
        <taxon>Poales</taxon>
        <taxon>Poaceae</taxon>
        <taxon>PACMAD clade</taxon>
        <taxon>Panicoideae</taxon>
        <taxon>Andropogonodae</taxon>
        <taxon>Andropogoneae</taxon>
        <taxon>Saccharinae</taxon>
        <taxon>Miscanthus</taxon>
    </lineage>
</organism>
<reference evidence="2" key="1">
    <citation type="submission" date="2020-10" db="EMBL/GenBank/DDBJ databases">
        <authorList>
            <person name="Han B."/>
            <person name="Lu T."/>
            <person name="Zhao Q."/>
            <person name="Huang X."/>
            <person name="Zhao Y."/>
        </authorList>
    </citation>
    <scope>NUCLEOTIDE SEQUENCE</scope>
</reference>
<evidence type="ECO:0000313" key="3">
    <source>
        <dbReference type="Proteomes" id="UP000604825"/>
    </source>
</evidence>
<feature type="chain" id="PRO_5032392742" description="DUF4283 domain-containing protein" evidence="1">
    <location>
        <begin position="19"/>
        <end position="171"/>
    </location>
</feature>
<dbReference type="EMBL" id="CAJGYO010000004">
    <property type="protein sequence ID" value="CAD6224648.1"/>
    <property type="molecule type" value="Genomic_DNA"/>
</dbReference>
<gene>
    <name evidence="2" type="ORF">NCGR_LOCUS16912</name>
</gene>
<accession>A0A811NJ50</accession>
<feature type="signal peptide" evidence="1">
    <location>
        <begin position="1"/>
        <end position="18"/>
    </location>
</feature>
<dbReference type="PANTHER" id="PTHR33075:SF7">
    <property type="entry name" value="OS02G0303350 PROTEIN"/>
    <property type="match status" value="1"/>
</dbReference>
<keyword evidence="1" id="KW-0732">Signal</keyword>
<evidence type="ECO:0000313" key="2">
    <source>
        <dbReference type="EMBL" id="CAD6224648.1"/>
    </source>
</evidence>
<proteinExistence type="predicted"/>
<dbReference type="PANTHER" id="PTHR33075">
    <property type="entry name" value="OS02G0499800 PROTEIN"/>
    <property type="match status" value="1"/>
</dbReference>
<keyword evidence="3" id="KW-1185">Reference proteome</keyword>
<name>A0A811NJ50_9POAL</name>
<dbReference type="OrthoDB" id="696643at2759"/>
<evidence type="ECO:0008006" key="4">
    <source>
        <dbReference type="Google" id="ProtNLM"/>
    </source>
</evidence>
<comment type="caution">
    <text evidence="2">The sequence shown here is derived from an EMBL/GenBank/DDBJ whole genome shotgun (WGS) entry which is preliminary data.</text>
</comment>
<protein>
    <recommendedName>
        <fullName evidence="4">DUF4283 domain-containing protein</fullName>
    </recommendedName>
</protein>